<evidence type="ECO:0000313" key="6">
    <source>
        <dbReference type="Proteomes" id="UP001595583"/>
    </source>
</evidence>
<dbReference type="RefSeq" id="WP_378221327.1">
    <property type="nucleotide sequence ID" value="NZ_JBHRTK010000012.1"/>
</dbReference>
<organism evidence="5 6">
    <name type="scientific">Aquamicrobium soli</name>
    <dbReference type="NCBI Taxonomy" id="1811518"/>
    <lineage>
        <taxon>Bacteria</taxon>
        <taxon>Pseudomonadati</taxon>
        <taxon>Pseudomonadota</taxon>
        <taxon>Alphaproteobacteria</taxon>
        <taxon>Hyphomicrobiales</taxon>
        <taxon>Phyllobacteriaceae</taxon>
        <taxon>Aquamicrobium</taxon>
    </lineage>
</organism>
<dbReference type="PROSITE" id="PS01124">
    <property type="entry name" value="HTH_ARAC_FAMILY_2"/>
    <property type="match status" value="1"/>
</dbReference>
<dbReference type="Gene3D" id="1.10.10.60">
    <property type="entry name" value="Homeodomain-like"/>
    <property type="match status" value="2"/>
</dbReference>
<protein>
    <submittedName>
        <fullName evidence="5">Helix-turn-helix domain-containing protein</fullName>
    </submittedName>
</protein>
<evidence type="ECO:0000256" key="3">
    <source>
        <dbReference type="ARBA" id="ARBA00023163"/>
    </source>
</evidence>
<dbReference type="Proteomes" id="UP001595583">
    <property type="component" value="Unassembled WGS sequence"/>
</dbReference>
<dbReference type="PANTHER" id="PTHR46796:SF6">
    <property type="entry name" value="ARAC SUBFAMILY"/>
    <property type="match status" value="1"/>
</dbReference>
<keyword evidence="6" id="KW-1185">Reference proteome</keyword>
<name>A0ABV7KAG2_9HYPH</name>
<dbReference type="InterPro" id="IPR050204">
    <property type="entry name" value="AraC_XylS_family_regulators"/>
</dbReference>
<evidence type="ECO:0000256" key="1">
    <source>
        <dbReference type="ARBA" id="ARBA00023015"/>
    </source>
</evidence>
<dbReference type="SUPFAM" id="SSF46689">
    <property type="entry name" value="Homeodomain-like"/>
    <property type="match status" value="2"/>
</dbReference>
<dbReference type="Pfam" id="PF12833">
    <property type="entry name" value="HTH_18"/>
    <property type="match status" value="1"/>
</dbReference>
<keyword evidence="1" id="KW-0805">Transcription regulation</keyword>
<dbReference type="InterPro" id="IPR018062">
    <property type="entry name" value="HTH_AraC-typ_CS"/>
</dbReference>
<feature type="domain" description="HTH araC/xylS-type" evidence="4">
    <location>
        <begin position="206"/>
        <end position="304"/>
    </location>
</feature>
<evidence type="ECO:0000256" key="2">
    <source>
        <dbReference type="ARBA" id="ARBA00023125"/>
    </source>
</evidence>
<dbReference type="PROSITE" id="PS00041">
    <property type="entry name" value="HTH_ARAC_FAMILY_1"/>
    <property type="match status" value="1"/>
</dbReference>
<keyword evidence="3" id="KW-0804">Transcription</keyword>
<comment type="caution">
    <text evidence="5">The sequence shown here is derived from an EMBL/GenBank/DDBJ whole genome shotgun (WGS) entry which is preliminary data.</text>
</comment>
<proteinExistence type="predicted"/>
<dbReference type="PANTHER" id="PTHR46796">
    <property type="entry name" value="HTH-TYPE TRANSCRIPTIONAL ACTIVATOR RHAS-RELATED"/>
    <property type="match status" value="1"/>
</dbReference>
<evidence type="ECO:0000313" key="5">
    <source>
        <dbReference type="EMBL" id="MFC3207288.1"/>
    </source>
</evidence>
<dbReference type="InterPro" id="IPR018060">
    <property type="entry name" value="HTH_AraC"/>
</dbReference>
<sequence length="306" mass="34017">MRTEDLQFARGAYESYAEFYRTSSYSAFPQQHRTIQGSRRSSMILVEQGRHELADPAVEEIVISTPLSAPACSYDWNMGTGWAGGKSRTGDLILVPPNVESRWRVGGPRKLVILAVPVDHVKSLLGHECPDDLATALEPLSGSTAPNTMAISALLQQLWSLGDQEEPLSRILADSMVLALVCQVLLLARAGTPPPASGAFSPRDWRQVCDYIESHLQEEIALPDLAQTAGWSVRHFARMFRQSTGQTPHNFIVRRRIERAKGLLRKPDLQLADIALTCGFADQSHFTTSFRKATGLTPLRWRRELI</sequence>
<keyword evidence="2" id="KW-0238">DNA-binding</keyword>
<gene>
    <name evidence="5" type="ORF">ACFOHJ_13755</name>
</gene>
<evidence type="ECO:0000259" key="4">
    <source>
        <dbReference type="PROSITE" id="PS01124"/>
    </source>
</evidence>
<accession>A0ABV7KAG2</accession>
<dbReference type="InterPro" id="IPR009057">
    <property type="entry name" value="Homeodomain-like_sf"/>
</dbReference>
<dbReference type="InterPro" id="IPR020449">
    <property type="entry name" value="Tscrpt_reg_AraC-type_HTH"/>
</dbReference>
<dbReference type="PRINTS" id="PR00032">
    <property type="entry name" value="HTHARAC"/>
</dbReference>
<dbReference type="EMBL" id="JBHRTK010000012">
    <property type="protein sequence ID" value="MFC3207288.1"/>
    <property type="molecule type" value="Genomic_DNA"/>
</dbReference>
<dbReference type="SMART" id="SM00342">
    <property type="entry name" value="HTH_ARAC"/>
    <property type="match status" value="1"/>
</dbReference>
<reference evidence="6" key="1">
    <citation type="journal article" date="2019" name="Int. J. Syst. Evol. Microbiol.">
        <title>The Global Catalogue of Microorganisms (GCM) 10K type strain sequencing project: providing services to taxonomists for standard genome sequencing and annotation.</title>
        <authorList>
            <consortium name="The Broad Institute Genomics Platform"/>
            <consortium name="The Broad Institute Genome Sequencing Center for Infectious Disease"/>
            <person name="Wu L."/>
            <person name="Ma J."/>
        </authorList>
    </citation>
    <scope>NUCLEOTIDE SEQUENCE [LARGE SCALE GENOMIC DNA]</scope>
    <source>
        <strain evidence="6">KCTC 52165</strain>
    </source>
</reference>